<keyword evidence="4" id="KW-0479">Metal-binding</keyword>
<dbReference type="VEuPathDB" id="VectorBase:ISCW020347"/>
<keyword evidence="11" id="KW-0804">Transcription</keyword>
<dbReference type="VEuPathDB" id="VectorBase:ISCI020347"/>
<dbReference type="GO" id="GO:0008270">
    <property type="term" value="F:zinc ion binding"/>
    <property type="evidence" value="ECO:0007669"/>
    <property type="project" value="UniProtKB-KW"/>
</dbReference>
<dbReference type="EMBL" id="ABJB010957471">
    <property type="status" value="NOT_ANNOTATED_CDS"/>
    <property type="molecule type" value="Genomic_DNA"/>
</dbReference>
<keyword evidence="10" id="KW-0238">DNA-binding</keyword>
<dbReference type="Pfam" id="PF00096">
    <property type="entry name" value="zf-C2H2"/>
    <property type="match status" value="4"/>
</dbReference>
<keyword evidence="6 14" id="KW-0863">Zinc-finger</keyword>
<dbReference type="SUPFAM" id="SSF57667">
    <property type="entry name" value="beta-beta-alpha zinc fingers"/>
    <property type="match status" value="3"/>
</dbReference>
<evidence type="ECO:0000256" key="11">
    <source>
        <dbReference type="ARBA" id="ARBA00023163"/>
    </source>
</evidence>
<dbReference type="SMART" id="SM00355">
    <property type="entry name" value="ZnF_C2H2"/>
    <property type="match status" value="7"/>
</dbReference>
<feature type="domain" description="C2H2-type" evidence="15">
    <location>
        <begin position="325"/>
        <end position="352"/>
    </location>
</feature>
<dbReference type="Proteomes" id="UP000001555">
    <property type="component" value="Unassembled WGS sequence"/>
</dbReference>
<feature type="domain" description="C2H2-type" evidence="15">
    <location>
        <begin position="269"/>
        <end position="296"/>
    </location>
</feature>
<dbReference type="EMBL" id="ABJB010412652">
    <property type="status" value="NOT_ANNOTATED_CDS"/>
    <property type="molecule type" value="Genomic_DNA"/>
</dbReference>
<dbReference type="GO" id="GO:0003682">
    <property type="term" value="F:chromatin binding"/>
    <property type="evidence" value="ECO:0007669"/>
    <property type="project" value="UniProtKB-ARBA"/>
</dbReference>
<dbReference type="AlphaFoldDB" id="B7PY10"/>
<dbReference type="FunFam" id="3.30.160.60:FF:000624">
    <property type="entry name" value="zinc finger protein 697"/>
    <property type="match status" value="1"/>
</dbReference>
<keyword evidence="18" id="KW-1185">Reference proteome</keyword>
<dbReference type="FunFam" id="3.30.160.60:FF:000690">
    <property type="entry name" value="Zinc finger protein 354C"/>
    <property type="match status" value="1"/>
</dbReference>
<evidence type="ECO:0000259" key="15">
    <source>
        <dbReference type="PROSITE" id="PS50157"/>
    </source>
</evidence>
<dbReference type="GO" id="GO:0005634">
    <property type="term" value="C:nucleus"/>
    <property type="evidence" value="ECO:0007669"/>
    <property type="project" value="UniProtKB-SubCell"/>
</dbReference>
<dbReference type="FunFam" id="3.30.160.60:FF:002343">
    <property type="entry name" value="Zinc finger protein 33A"/>
    <property type="match status" value="1"/>
</dbReference>
<dbReference type="PANTHER" id="PTHR24388">
    <property type="entry name" value="ZINC FINGER PROTEIN"/>
    <property type="match status" value="1"/>
</dbReference>
<evidence type="ECO:0000256" key="2">
    <source>
        <dbReference type="ARBA" id="ARBA00004123"/>
    </source>
</evidence>
<keyword evidence="3" id="KW-1017">Isopeptide bond</keyword>
<dbReference type="PANTHER" id="PTHR24388:SF104">
    <property type="entry name" value="AT-RICH BINDING PROTEIN-RELATED"/>
    <property type="match status" value="1"/>
</dbReference>
<evidence type="ECO:0000313" key="16">
    <source>
        <dbReference type="EMBL" id="EEC11482.1"/>
    </source>
</evidence>
<keyword evidence="7" id="KW-0862">Zinc</keyword>
<dbReference type="PaxDb" id="6945-B7PY10"/>
<keyword evidence="12" id="KW-0539">Nucleus</keyword>
<dbReference type="PROSITE" id="PS00028">
    <property type="entry name" value="ZINC_FINGER_C2H2_1"/>
    <property type="match status" value="6"/>
</dbReference>
<dbReference type="EnsemblMetazoa" id="ISCW020347-RA">
    <property type="protein sequence ID" value="ISCW020347-PA"/>
    <property type="gene ID" value="ISCW020347"/>
</dbReference>
<reference evidence="16 18" key="1">
    <citation type="submission" date="2008-03" db="EMBL/GenBank/DDBJ databases">
        <title>Annotation of Ixodes scapularis.</title>
        <authorList>
            <consortium name="Ixodes scapularis Genome Project Consortium"/>
            <person name="Caler E."/>
            <person name="Hannick L.I."/>
            <person name="Bidwell S."/>
            <person name="Joardar V."/>
            <person name="Thiagarajan M."/>
            <person name="Amedeo P."/>
            <person name="Galinsky K.J."/>
            <person name="Schobel S."/>
            <person name="Inman J."/>
            <person name="Hostetler J."/>
            <person name="Miller J."/>
            <person name="Hammond M."/>
            <person name="Megy K."/>
            <person name="Lawson D."/>
            <person name="Kodira C."/>
            <person name="Sutton G."/>
            <person name="Meyer J."/>
            <person name="Hill C.A."/>
            <person name="Birren B."/>
            <person name="Nene V."/>
            <person name="Collins F."/>
            <person name="Alarcon-Chaidez F."/>
            <person name="Wikel S."/>
            <person name="Strausberg R."/>
        </authorList>
    </citation>
    <scope>NUCLEOTIDE SEQUENCE [LARGE SCALE GENOMIC DNA]</scope>
    <source>
        <strain evidence="18">Wikel</strain>
        <strain evidence="16">Wikel colony</strain>
    </source>
</reference>
<feature type="domain" description="C2H2-type" evidence="15">
    <location>
        <begin position="381"/>
        <end position="408"/>
    </location>
</feature>
<dbReference type="HOGENOM" id="CLU_620059_0_0_1"/>
<dbReference type="InterPro" id="IPR050527">
    <property type="entry name" value="Snail/Krueppel_Znf"/>
</dbReference>
<evidence type="ECO:0000256" key="4">
    <source>
        <dbReference type="ARBA" id="ARBA00022723"/>
    </source>
</evidence>
<dbReference type="Gene3D" id="3.30.160.60">
    <property type="entry name" value="Classic Zinc Finger"/>
    <property type="match status" value="6"/>
</dbReference>
<dbReference type="OrthoDB" id="10067983at2759"/>
<evidence type="ECO:0000313" key="17">
    <source>
        <dbReference type="EnsemblMetazoa" id="ISCW020347-PA"/>
    </source>
</evidence>
<accession>B7PY10</accession>
<keyword evidence="5" id="KW-0677">Repeat</keyword>
<evidence type="ECO:0000256" key="14">
    <source>
        <dbReference type="PROSITE-ProRule" id="PRU00042"/>
    </source>
</evidence>
<comment type="function">
    <text evidence="1">May be involved in transcriptional regulation.</text>
</comment>
<evidence type="ECO:0000256" key="3">
    <source>
        <dbReference type="ARBA" id="ARBA00022499"/>
    </source>
</evidence>
<organism>
    <name type="scientific">Ixodes scapularis</name>
    <name type="common">Black-legged tick</name>
    <name type="synonym">Deer tick</name>
    <dbReference type="NCBI Taxonomy" id="6945"/>
    <lineage>
        <taxon>Eukaryota</taxon>
        <taxon>Metazoa</taxon>
        <taxon>Ecdysozoa</taxon>
        <taxon>Arthropoda</taxon>
        <taxon>Chelicerata</taxon>
        <taxon>Arachnida</taxon>
        <taxon>Acari</taxon>
        <taxon>Parasitiformes</taxon>
        <taxon>Ixodida</taxon>
        <taxon>Ixodoidea</taxon>
        <taxon>Ixodidae</taxon>
        <taxon>Ixodinae</taxon>
        <taxon>Ixodes</taxon>
    </lineage>
</organism>
<keyword evidence="8" id="KW-0832">Ubl conjugation</keyword>
<sequence>MESVTDDKSASSEVEILRANLSDDVAAGQWVEDYGLRTNTSWIVDFIKSTYRCQRMVFHKTWRCSQRKRSKVRGNPGADCPAKIDIKIKKITKNTKKTDPLLRGDMPLPAVIKLIHQEGHTHSTDPADAPRRLRPLTETKRRFQDYFDNGMCPAEAIRLHESKLLVQEGGYALLANGAVNPLPSSVYYWFRLWRDQCLSKDVDPLKKLLQKMTPAYPEQDDDGHAGLEETNLTPKARKNVRFKCCFCKYGSEEPRSMAAHLPTHVEPQFRCQHCPRVFPRKDNWIQHTMVHTGERPFKCPVCPAGFRRKRALRDHERSHTGERPFQCRQCLKSYGSLSTLQSHARRHRETKPHACYVCEKTFYNKWECTSHIRIHTGEKPFRCEHCPKAFTFKSALTSHTRQHTREKPFECQLCFKTFINSSNLNRHIQTHGQELSQVLQTS</sequence>
<evidence type="ECO:0000256" key="10">
    <source>
        <dbReference type="ARBA" id="ARBA00023125"/>
    </source>
</evidence>
<dbReference type="VEuPathDB" id="VectorBase:ISCP_018344"/>
<evidence type="ECO:0000256" key="5">
    <source>
        <dbReference type="ARBA" id="ARBA00022737"/>
    </source>
</evidence>
<dbReference type="GO" id="GO:0000981">
    <property type="term" value="F:DNA-binding transcription factor activity, RNA polymerase II-specific"/>
    <property type="evidence" value="ECO:0000318"/>
    <property type="project" value="GO_Central"/>
</dbReference>
<evidence type="ECO:0000256" key="12">
    <source>
        <dbReference type="ARBA" id="ARBA00023242"/>
    </source>
</evidence>
<feature type="domain" description="C2H2-type" evidence="15">
    <location>
        <begin position="297"/>
        <end position="324"/>
    </location>
</feature>
<dbReference type="FunFam" id="3.30.160.60:FF:000097">
    <property type="entry name" value="Zinc finger protein"/>
    <property type="match status" value="1"/>
</dbReference>
<comment type="subcellular location">
    <subcellularLocation>
        <location evidence="2">Nucleus</location>
    </subcellularLocation>
</comment>
<evidence type="ECO:0000256" key="8">
    <source>
        <dbReference type="ARBA" id="ARBA00022843"/>
    </source>
</evidence>
<evidence type="ECO:0000313" key="18">
    <source>
        <dbReference type="Proteomes" id="UP000001555"/>
    </source>
</evidence>
<dbReference type="GO" id="GO:0000978">
    <property type="term" value="F:RNA polymerase II cis-regulatory region sequence-specific DNA binding"/>
    <property type="evidence" value="ECO:0000318"/>
    <property type="project" value="GO_Central"/>
</dbReference>
<keyword evidence="9" id="KW-0805">Transcription regulation</keyword>
<dbReference type="InParanoid" id="B7PY10"/>
<dbReference type="InterPro" id="IPR013087">
    <property type="entry name" value="Znf_C2H2_type"/>
</dbReference>
<dbReference type="EMBL" id="ABJB010435864">
    <property type="status" value="NOT_ANNOTATED_CDS"/>
    <property type="molecule type" value="Genomic_DNA"/>
</dbReference>
<dbReference type="Pfam" id="PF13912">
    <property type="entry name" value="zf-C2H2_6"/>
    <property type="match status" value="1"/>
</dbReference>
<proteinExistence type="inferred from homology"/>
<comment type="similarity">
    <text evidence="13">Belongs to the snail C2H2-type zinc-finger protein family.</text>
</comment>
<protein>
    <submittedName>
        <fullName evidence="16 17">Zinc finger protein, putative</fullName>
    </submittedName>
</protein>
<dbReference type="EMBL" id="DS817338">
    <property type="protein sequence ID" value="EEC11482.1"/>
    <property type="molecule type" value="Genomic_DNA"/>
</dbReference>
<dbReference type="GO" id="GO:0006355">
    <property type="term" value="P:regulation of DNA-templated transcription"/>
    <property type="evidence" value="ECO:0000318"/>
    <property type="project" value="GO_Central"/>
</dbReference>
<reference evidence="17" key="2">
    <citation type="submission" date="2020-05" db="UniProtKB">
        <authorList>
            <consortium name="EnsemblMetazoa"/>
        </authorList>
    </citation>
    <scope>IDENTIFICATION</scope>
    <source>
        <strain evidence="17">wikel</strain>
    </source>
</reference>
<name>B7PY10_IXOSC</name>
<evidence type="ECO:0000256" key="9">
    <source>
        <dbReference type="ARBA" id="ARBA00023015"/>
    </source>
</evidence>
<evidence type="ECO:0000256" key="7">
    <source>
        <dbReference type="ARBA" id="ARBA00022833"/>
    </source>
</evidence>
<dbReference type="VEuPathDB" id="VectorBase:ISCP_034776"/>
<evidence type="ECO:0000256" key="1">
    <source>
        <dbReference type="ARBA" id="ARBA00003767"/>
    </source>
</evidence>
<evidence type="ECO:0000256" key="13">
    <source>
        <dbReference type="ARBA" id="ARBA00037948"/>
    </source>
</evidence>
<gene>
    <name evidence="16" type="ORF">IscW_ISCW020347</name>
</gene>
<dbReference type="InterPro" id="IPR036236">
    <property type="entry name" value="Znf_C2H2_sf"/>
</dbReference>
<evidence type="ECO:0000256" key="6">
    <source>
        <dbReference type="ARBA" id="ARBA00022771"/>
    </source>
</evidence>
<dbReference type="PROSITE" id="PS50157">
    <property type="entry name" value="ZINC_FINGER_C2H2_2"/>
    <property type="match status" value="6"/>
</dbReference>
<feature type="domain" description="C2H2-type" evidence="15">
    <location>
        <begin position="353"/>
        <end position="380"/>
    </location>
</feature>
<feature type="domain" description="C2H2-type" evidence="15">
    <location>
        <begin position="409"/>
        <end position="436"/>
    </location>
</feature>